<feature type="compositionally biased region" description="Polar residues" evidence="6">
    <location>
        <begin position="481"/>
        <end position="493"/>
    </location>
</feature>
<evidence type="ECO:0000256" key="6">
    <source>
        <dbReference type="SAM" id="MobiDB-lite"/>
    </source>
</evidence>
<feature type="region of interest" description="Disordered" evidence="6">
    <location>
        <begin position="665"/>
        <end position="688"/>
    </location>
</feature>
<dbReference type="PROSITE" id="PS51294">
    <property type="entry name" value="HTH_MYB"/>
    <property type="match status" value="1"/>
</dbReference>
<dbReference type="InterPro" id="IPR001005">
    <property type="entry name" value="SANT/Myb"/>
</dbReference>
<dbReference type="OrthoDB" id="118550at2759"/>
<dbReference type="Proteomes" id="UP000796880">
    <property type="component" value="Unassembled WGS sequence"/>
</dbReference>
<evidence type="ECO:0000313" key="11">
    <source>
        <dbReference type="Proteomes" id="UP000796880"/>
    </source>
</evidence>
<dbReference type="SUPFAM" id="SSF46689">
    <property type="entry name" value="Homeodomain-like"/>
    <property type="match status" value="1"/>
</dbReference>
<dbReference type="GO" id="GO:0010468">
    <property type="term" value="P:regulation of gene expression"/>
    <property type="evidence" value="ECO:0007669"/>
    <property type="project" value="UniProtKB-ARBA"/>
</dbReference>
<dbReference type="InterPro" id="IPR017930">
    <property type="entry name" value="Myb_dom"/>
</dbReference>
<comment type="caution">
    <text evidence="10">The sequence shown here is derived from an EMBL/GenBank/DDBJ whole genome shotgun (WGS) entry which is preliminary data.</text>
</comment>
<dbReference type="Gene3D" id="1.10.10.60">
    <property type="entry name" value="Homeodomain-like"/>
    <property type="match status" value="1"/>
</dbReference>
<dbReference type="GO" id="GO:0003677">
    <property type="term" value="F:DNA binding"/>
    <property type="evidence" value="ECO:0007669"/>
    <property type="project" value="UniProtKB-KW"/>
</dbReference>
<feature type="compositionally biased region" description="Polar residues" evidence="6">
    <location>
        <begin position="538"/>
        <end position="550"/>
    </location>
</feature>
<feature type="region of interest" description="Disordered" evidence="6">
    <location>
        <begin position="709"/>
        <end position="736"/>
    </location>
</feature>
<organism evidence="10 11">
    <name type="scientific">Rhamnella rubrinervis</name>
    <dbReference type="NCBI Taxonomy" id="2594499"/>
    <lineage>
        <taxon>Eukaryota</taxon>
        <taxon>Viridiplantae</taxon>
        <taxon>Streptophyta</taxon>
        <taxon>Embryophyta</taxon>
        <taxon>Tracheophyta</taxon>
        <taxon>Spermatophyta</taxon>
        <taxon>Magnoliopsida</taxon>
        <taxon>eudicotyledons</taxon>
        <taxon>Gunneridae</taxon>
        <taxon>Pentapetalae</taxon>
        <taxon>rosids</taxon>
        <taxon>fabids</taxon>
        <taxon>Rosales</taxon>
        <taxon>Rhamnaceae</taxon>
        <taxon>rhamnoid group</taxon>
        <taxon>Rhamneae</taxon>
        <taxon>Rhamnella</taxon>
    </lineage>
</organism>
<proteinExistence type="predicted"/>
<evidence type="ECO:0000259" key="8">
    <source>
        <dbReference type="PROSITE" id="PS51293"/>
    </source>
</evidence>
<evidence type="ECO:0000256" key="1">
    <source>
        <dbReference type="ARBA" id="ARBA00004123"/>
    </source>
</evidence>
<evidence type="ECO:0000256" key="5">
    <source>
        <dbReference type="ARBA" id="ARBA00023242"/>
    </source>
</evidence>
<dbReference type="InterPro" id="IPR009057">
    <property type="entry name" value="Homeodomain-like_sf"/>
</dbReference>
<feature type="compositionally biased region" description="Basic and acidic residues" evidence="6">
    <location>
        <begin position="720"/>
        <end position="736"/>
    </location>
</feature>
<dbReference type="PANTHER" id="PTHR12802:SF174">
    <property type="entry name" value="LATE ELONGATED HYPOCOTYL-LIKE PROTEIN"/>
    <property type="match status" value="1"/>
</dbReference>
<feature type="region of interest" description="Disordered" evidence="6">
    <location>
        <begin position="613"/>
        <end position="641"/>
    </location>
</feature>
<feature type="compositionally biased region" description="Basic and acidic residues" evidence="6">
    <location>
        <begin position="526"/>
        <end position="537"/>
    </location>
</feature>
<dbReference type="GO" id="GO:0005634">
    <property type="term" value="C:nucleus"/>
    <property type="evidence" value="ECO:0007669"/>
    <property type="project" value="UniProtKB-SubCell"/>
</dbReference>
<gene>
    <name evidence="10" type="ORF">FNV43_RR18054</name>
</gene>
<dbReference type="PROSITE" id="PS50090">
    <property type="entry name" value="MYB_LIKE"/>
    <property type="match status" value="1"/>
</dbReference>
<feature type="region of interest" description="Disordered" evidence="6">
    <location>
        <begin position="465"/>
        <end position="595"/>
    </location>
</feature>
<dbReference type="PANTHER" id="PTHR12802">
    <property type="entry name" value="SWI/SNF COMPLEX-RELATED"/>
    <property type="match status" value="1"/>
</dbReference>
<evidence type="ECO:0000256" key="3">
    <source>
        <dbReference type="ARBA" id="ARBA00023125"/>
    </source>
</evidence>
<dbReference type="Pfam" id="PF00249">
    <property type="entry name" value="Myb_DNA-binding"/>
    <property type="match status" value="1"/>
</dbReference>
<keyword evidence="11" id="KW-1185">Reference proteome</keyword>
<keyword evidence="2" id="KW-0805">Transcription regulation</keyword>
<dbReference type="AlphaFoldDB" id="A0A8K0E008"/>
<dbReference type="PROSITE" id="PS51293">
    <property type="entry name" value="SANT"/>
    <property type="match status" value="1"/>
</dbReference>
<dbReference type="InterPro" id="IPR006447">
    <property type="entry name" value="Myb_dom_plants"/>
</dbReference>
<comment type="subcellular location">
    <subcellularLocation>
        <location evidence="1">Nucleus</location>
    </subcellularLocation>
</comment>
<dbReference type="InterPro" id="IPR017884">
    <property type="entry name" value="SANT_dom"/>
</dbReference>
<feature type="domain" description="SANT" evidence="8">
    <location>
        <begin position="22"/>
        <end position="73"/>
    </location>
</feature>
<keyword evidence="3" id="KW-0238">DNA-binding</keyword>
<feature type="compositionally biased region" description="Basic and acidic residues" evidence="6">
    <location>
        <begin position="555"/>
        <end position="574"/>
    </location>
</feature>
<dbReference type="SMART" id="SM00717">
    <property type="entry name" value="SANT"/>
    <property type="match status" value="1"/>
</dbReference>
<feature type="compositionally biased region" description="Basic and acidic residues" evidence="6">
    <location>
        <begin position="621"/>
        <end position="641"/>
    </location>
</feature>
<feature type="region of interest" description="Disordered" evidence="6">
    <location>
        <begin position="222"/>
        <end position="253"/>
    </location>
</feature>
<name>A0A8K0E008_9ROSA</name>
<feature type="domain" description="Myb-like" evidence="7">
    <location>
        <begin position="19"/>
        <end position="69"/>
    </location>
</feature>
<feature type="domain" description="HTH myb-type" evidence="9">
    <location>
        <begin position="19"/>
        <end position="73"/>
    </location>
</feature>
<protein>
    <recommendedName>
        <fullName evidence="12">LHY</fullName>
    </recommendedName>
</protein>
<dbReference type="CDD" id="cd00167">
    <property type="entry name" value="SANT"/>
    <property type="match status" value="1"/>
</dbReference>
<feature type="region of interest" description="Disordered" evidence="6">
    <location>
        <begin position="85"/>
        <end position="115"/>
    </location>
</feature>
<evidence type="ECO:0000313" key="10">
    <source>
        <dbReference type="EMBL" id="KAF3439776.1"/>
    </source>
</evidence>
<dbReference type="FunFam" id="1.10.10.60:FF:000023">
    <property type="entry name" value="protein REVEILLE 6 isoform X1"/>
    <property type="match status" value="1"/>
</dbReference>
<feature type="compositionally biased region" description="Basic and acidic residues" evidence="6">
    <location>
        <begin position="224"/>
        <end position="245"/>
    </location>
</feature>
<sequence>MDTYSSGEDLVIKTRKPYTITKQRERWTEEEHNRFLEALKLYGRAWQRIEEHIGTKTAVQIRSHAQKFFSKLEKEALIKGVPVGQTLDIDIPPPRPKRKPNNPYPRKTSAAVPTSHVGAKDVKLLSSESSLHCKQALDLEKEPLLEKPCGEENPANAKENQDENCSEVCTVLHEANCSSISSANRNSMLPPTALRNACTFREFVPSIHKTNQDETYGSCVAGEPKGHQNLEKPDAKQTEVRDNGTKEAQITQNYPRHVPVHVLDGSLGTCTQTPAADLSFQDPIFHPIGEVPGHPTLFANPAASATTERQSNLSRSSVHQSFPPFHPPFTPIQHDQDEYRSFLHISSTFSSLIVSTLLQNPAAHAAASFAASFWPYANMETSSDSPACTQGGFPPGQMNSSPSMAAIAAATVAAATAWWAAHGMLPLCSPLHTAFSCPPASTNGVPSMDTGQAPVAETERVVDSPNLPMQDQLDPEHSEALQAQHSVPKSPTRSSSESEESGALKPNNSLEAADHEKATAANELEDSNKAKSRKQVDRSSCGSNTASSSEVETDALEKHEKGKEELKESDKNHPVSESGSRRSRSSSNISDPWKEVSEEGRLAFQALFSREVLPQSFSPPHDLKKEEHQNNNAEKDVQKVEEKDGGTFLILDLNSKMWAINHQQVEKNTSSRSDNHGDEGLLTTGLGHGKLKARRTGFKPYKRCSVEAKDHRVGNGSCQGDEKGPKRLRLEGEAST</sequence>
<evidence type="ECO:0000256" key="4">
    <source>
        <dbReference type="ARBA" id="ARBA00023163"/>
    </source>
</evidence>
<accession>A0A8K0E008</accession>
<evidence type="ECO:0000259" key="7">
    <source>
        <dbReference type="PROSITE" id="PS50090"/>
    </source>
</evidence>
<evidence type="ECO:0008006" key="12">
    <source>
        <dbReference type="Google" id="ProtNLM"/>
    </source>
</evidence>
<keyword evidence="5" id="KW-0539">Nucleus</keyword>
<dbReference type="EMBL" id="VOIH02000008">
    <property type="protein sequence ID" value="KAF3439776.1"/>
    <property type="molecule type" value="Genomic_DNA"/>
</dbReference>
<dbReference type="NCBIfam" id="TIGR01557">
    <property type="entry name" value="myb_SHAQKYF"/>
    <property type="match status" value="1"/>
</dbReference>
<keyword evidence="4" id="KW-0804">Transcription</keyword>
<evidence type="ECO:0000256" key="2">
    <source>
        <dbReference type="ARBA" id="ARBA00023015"/>
    </source>
</evidence>
<reference evidence="10" key="1">
    <citation type="submission" date="2020-03" db="EMBL/GenBank/DDBJ databases">
        <title>A high-quality chromosome-level genome assembly of a woody plant with both climbing and erect habits, Rhamnella rubrinervis.</title>
        <authorList>
            <person name="Lu Z."/>
            <person name="Yang Y."/>
            <person name="Zhu X."/>
            <person name="Sun Y."/>
        </authorList>
    </citation>
    <scope>NUCLEOTIDE SEQUENCE</scope>
    <source>
        <strain evidence="10">BYM</strain>
        <tissue evidence="10">Leaf</tissue>
    </source>
</reference>
<evidence type="ECO:0000259" key="9">
    <source>
        <dbReference type="PROSITE" id="PS51294"/>
    </source>
</evidence>